<evidence type="ECO:0000313" key="2">
    <source>
        <dbReference type="Proteomes" id="UP000467841"/>
    </source>
</evidence>
<evidence type="ECO:0000313" key="1">
    <source>
        <dbReference type="EMBL" id="CAA7026136.1"/>
    </source>
</evidence>
<dbReference type="EMBL" id="CACVBM020001050">
    <property type="protein sequence ID" value="CAA7026136.1"/>
    <property type="molecule type" value="Genomic_DNA"/>
</dbReference>
<accession>A0A6D2ID56</accession>
<reference evidence="1" key="1">
    <citation type="submission" date="2020-01" db="EMBL/GenBank/DDBJ databases">
        <authorList>
            <person name="Mishra B."/>
        </authorList>
    </citation>
    <scope>NUCLEOTIDE SEQUENCE [LARGE SCALE GENOMIC DNA]</scope>
</reference>
<dbReference type="AlphaFoldDB" id="A0A6D2ID56"/>
<comment type="caution">
    <text evidence="1">The sequence shown here is derived from an EMBL/GenBank/DDBJ whole genome shotgun (WGS) entry which is preliminary data.</text>
</comment>
<sequence>MEHLVLDKVDHTQLDLKVVVLHRWWPNPLSLLMAVWSISETNWSRLTSSTGSITQRVSIPLWYIHGISNKHLRFLLYPLSPLTSLSTCGEV</sequence>
<organism evidence="1 2">
    <name type="scientific">Microthlaspi erraticum</name>
    <dbReference type="NCBI Taxonomy" id="1685480"/>
    <lineage>
        <taxon>Eukaryota</taxon>
        <taxon>Viridiplantae</taxon>
        <taxon>Streptophyta</taxon>
        <taxon>Embryophyta</taxon>
        <taxon>Tracheophyta</taxon>
        <taxon>Spermatophyta</taxon>
        <taxon>Magnoliopsida</taxon>
        <taxon>eudicotyledons</taxon>
        <taxon>Gunneridae</taxon>
        <taxon>Pentapetalae</taxon>
        <taxon>rosids</taxon>
        <taxon>malvids</taxon>
        <taxon>Brassicales</taxon>
        <taxon>Brassicaceae</taxon>
        <taxon>Coluteocarpeae</taxon>
        <taxon>Microthlaspi</taxon>
    </lineage>
</organism>
<protein>
    <submittedName>
        <fullName evidence="1">Uncharacterized protein</fullName>
    </submittedName>
</protein>
<name>A0A6D2ID56_9BRAS</name>
<keyword evidence="2" id="KW-1185">Reference proteome</keyword>
<proteinExistence type="predicted"/>
<dbReference type="Proteomes" id="UP000467841">
    <property type="component" value="Unassembled WGS sequence"/>
</dbReference>
<gene>
    <name evidence="1" type="ORF">MERR_LOCUS13371</name>
</gene>